<dbReference type="Pfam" id="PF00480">
    <property type="entry name" value="ROK"/>
    <property type="match status" value="1"/>
</dbReference>
<evidence type="ECO:0000256" key="4">
    <source>
        <dbReference type="ARBA" id="ARBA00022679"/>
    </source>
</evidence>
<dbReference type="PANTHER" id="PTHR18964">
    <property type="entry name" value="ROK (REPRESSOR, ORF, KINASE) FAMILY"/>
    <property type="match status" value="1"/>
</dbReference>
<name>A0ABT9YD03_9BACI</name>
<keyword evidence="4 9" id="KW-0808">Transferase</keyword>
<dbReference type="InterPro" id="IPR004654">
    <property type="entry name" value="ROK_glcA"/>
</dbReference>
<keyword evidence="10" id="KW-1185">Reference proteome</keyword>
<dbReference type="NCBIfam" id="TIGR00744">
    <property type="entry name" value="ROK_glcA_fam"/>
    <property type="match status" value="1"/>
</dbReference>
<dbReference type="Proteomes" id="UP001225034">
    <property type="component" value="Unassembled WGS sequence"/>
</dbReference>
<evidence type="ECO:0000256" key="2">
    <source>
        <dbReference type="ARBA" id="ARBA00012323"/>
    </source>
</evidence>
<evidence type="ECO:0000256" key="6">
    <source>
        <dbReference type="ARBA" id="ARBA00022777"/>
    </source>
</evidence>
<comment type="similarity">
    <text evidence="1">Belongs to the ROK (NagC/XylR) family.</text>
</comment>
<organism evidence="9 10">
    <name type="scientific">Alkalicoccobacillus murimartini</name>
    <dbReference type="NCBI Taxonomy" id="171685"/>
    <lineage>
        <taxon>Bacteria</taxon>
        <taxon>Bacillati</taxon>
        <taxon>Bacillota</taxon>
        <taxon>Bacilli</taxon>
        <taxon>Bacillales</taxon>
        <taxon>Bacillaceae</taxon>
        <taxon>Alkalicoccobacillus</taxon>
    </lineage>
</organism>
<dbReference type="EMBL" id="JAUSUA010000001">
    <property type="protein sequence ID" value="MDQ0205601.1"/>
    <property type="molecule type" value="Genomic_DNA"/>
</dbReference>
<protein>
    <recommendedName>
        <fullName evidence="3">Glucokinase</fullName>
        <ecNumber evidence="2">2.7.1.2</ecNumber>
    </recommendedName>
    <alternativeName>
        <fullName evidence="8">Glucose kinase</fullName>
    </alternativeName>
</protein>
<dbReference type="RefSeq" id="WP_306979387.1">
    <property type="nucleotide sequence ID" value="NZ_JAUSUA010000001.1"/>
</dbReference>
<evidence type="ECO:0000313" key="9">
    <source>
        <dbReference type="EMBL" id="MDQ0205601.1"/>
    </source>
</evidence>
<dbReference type="EC" id="2.7.1.2" evidence="2"/>
<comment type="caution">
    <text evidence="9">The sequence shown here is derived from an EMBL/GenBank/DDBJ whole genome shotgun (WGS) entry which is preliminary data.</text>
</comment>
<dbReference type="InterPro" id="IPR049874">
    <property type="entry name" value="ROK_cs"/>
</dbReference>
<accession>A0ABT9YD03</accession>
<proteinExistence type="inferred from homology"/>
<dbReference type="PROSITE" id="PS01125">
    <property type="entry name" value="ROK"/>
    <property type="match status" value="1"/>
</dbReference>
<dbReference type="SUPFAM" id="SSF53067">
    <property type="entry name" value="Actin-like ATPase domain"/>
    <property type="match status" value="1"/>
</dbReference>
<keyword evidence="7" id="KW-0067">ATP-binding</keyword>
<dbReference type="GO" id="GO:0004340">
    <property type="term" value="F:glucokinase activity"/>
    <property type="evidence" value="ECO:0007669"/>
    <property type="project" value="UniProtKB-EC"/>
</dbReference>
<reference evidence="9 10" key="1">
    <citation type="submission" date="2023-07" db="EMBL/GenBank/DDBJ databases">
        <title>Genomic Encyclopedia of Type Strains, Phase IV (KMG-IV): sequencing the most valuable type-strain genomes for metagenomic binning, comparative biology and taxonomic classification.</title>
        <authorList>
            <person name="Goeker M."/>
        </authorList>
    </citation>
    <scope>NUCLEOTIDE SEQUENCE [LARGE SCALE GENOMIC DNA]</scope>
    <source>
        <strain evidence="9 10">DSM 19154</strain>
    </source>
</reference>
<sequence length="323" mass="33861">MIKEKWLAGIDIGGTTIKLAFLTESGELKTKWEIPTDANQGGLKVVKDIGETIREKLLDLNKEADILQAIGVGAPGFLEMETGFVYEAINLGWKDFALKDELEHELGVPTAIDNDANLAALGERWLGAGDGAKDVLFITLGTGVGGGVIANEKILHGANGMAGELGHITVIPENGKQCNCGKTGCLETVSSATGIVQLAMEMIPDYPSSTLAPLMNENKITARDVLVFAGEGDEGAKAVVAKSMFYLGFVVANLANTLNPSRIVIGGGVSKGGQTLLDPLIETYTKFVLKRVGEAADIKIAELGNDAGVVGAAWIALAAKRQA</sequence>
<gene>
    <name evidence="9" type="ORF">J2S05_000375</name>
</gene>
<evidence type="ECO:0000256" key="3">
    <source>
        <dbReference type="ARBA" id="ARBA00014701"/>
    </source>
</evidence>
<evidence type="ECO:0000256" key="7">
    <source>
        <dbReference type="ARBA" id="ARBA00022840"/>
    </source>
</evidence>
<dbReference type="InterPro" id="IPR000600">
    <property type="entry name" value="ROK"/>
</dbReference>
<dbReference type="Gene3D" id="3.30.420.40">
    <property type="match status" value="2"/>
</dbReference>
<evidence type="ECO:0000256" key="1">
    <source>
        <dbReference type="ARBA" id="ARBA00006479"/>
    </source>
</evidence>
<evidence type="ECO:0000313" key="10">
    <source>
        <dbReference type="Proteomes" id="UP001225034"/>
    </source>
</evidence>
<keyword evidence="5" id="KW-0547">Nucleotide-binding</keyword>
<dbReference type="PANTHER" id="PTHR18964:SF149">
    <property type="entry name" value="BIFUNCTIONAL UDP-N-ACETYLGLUCOSAMINE 2-EPIMERASE_N-ACETYLMANNOSAMINE KINASE"/>
    <property type="match status" value="1"/>
</dbReference>
<evidence type="ECO:0000256" key="5">
    <source>
        <dbReference type="ARBA" id="ARBA00022741"/>
    </source>
</evidence>
<evidence type="ECO:0000256" key="8">
    <source>
        <dbReference type="ARBA" id="ARBA00032386"/>
    </source>
</evidence>
<keyword evidence="6" id="KW-0418">Kinase</keyword>
<dbReference type="InterPro" id="IPR043129">
    <property type="entry name" value="ATPase_NBD"/>
</dbReference>